<evidence type="ECO:0008006" key="2">
    <source>
        <dbReference type="Google" id="ProtNLM"/>
    </source>
</evidence>
<reference evidence="1" key="1">
    <citation type="submission" date="2018-05" db="EMBL/GenBank/DDBJ databases">
        <authorList>
            <person name="Lanie J.A."/>
            <person name="Ng W.-L."/>
            <person name="Kazmierczak K.M."/>
            <person name="Andrzejewski T.M."/>
            <person name="Davidsen T.M."/>
            <person name="Wayne K.J."/>
            <person name="Tettelin H."/>
            <person name="Glass J.I."/>
            <person name="Rusch D."/>
            <person name="Podicherti R."/>
            <person name="Tsui H.-C.T."/>
            <person name="Winkler M.E."/>
        </authorList>
    </citation>
    <scope>NUCLEOTIDE SEQUENCE</scope>
</reference>
<name>A0A382M573_9ZZZZ</name>
<sequence>MVLLLAAASLGLYQIKYRIHSLKQDLTDIRDSVRMEQEAIHVLEAEWAHLNRPQRLARLTTKYLSFLSPVLPSQIVSLDALPLKTDRESRRTEGLR</sequence>
<evidence type="ECO:0000313" key="1">
    <source>
        <dbReference type="EMBL" id="SVC43768.1"/>
    </source>
</evidence>
<gene>
    <name evidence="1" type="ORF">METZ01_LOCUS296622</name>
</gene>
<dbReference type="EMBL" id="UINC01091192">
    <property type="protein sequence ID" value="SVC43768.1"/>
    <property type="molecule type" value="Genomic_DNA"/>
</dbReference>
<organism evidence="1">
    <name type="scientific">marine metagenome</name>
    <dbReference type="NCBI Taxonomy" id="408172"/>
    <lineage>
        <taxon>unclassified sequences</taxon>
        <taxon>metagenomes</taxon>
        <taxon>ecological metagenomes</taxon>
    </lineage>
</organism>
<protein>
    <recommendedName>
        <fullName evidence="2">Cell division protein FtsL</fullName>
    </recommendedName>
</protein>
<dbReference type="AlphaFoldDB" id="A0A382M573"/>
<proteinExistence type="predicted"/>
<accession>A0A382M573</accession>